<evidence type="ECO:0000313" key="4">
    <source>
        <dbReference type="EMBL" id="KAK2076773.1"/>
    </source>
</evidence>
<dbReference type="InterPro" id="IPR023214">
    <property type="entry name" value="HAD_sf"/>
</dbReference>
<evidence type="ECO:0000256" key="1">
    <source>
        <dbReference type="ARBA" id="ARBA00022478"/>
    </source>
</evidence>
<dbReference type="Pfam" id="PF00702">
    <property type="entry name" value="Hydrolase"/>
    <property type="match status" value="1"/>
</dbReference>
<keyword evidence="2" id="KW-0804">Transcription</keyword>
<protein>
    <recommendedName>
        <fullName evidence="3">DNA-directed RNA polymerase RBP11-like dimerisation domain-containing protein</fullName>
    </recommendedName>
</protein>
<reference evidence="4" key="1">
    <citation type="submission" date="2021-01" db="EMBL/GenBank/DDBJ databases">
        <authorList>
            <person name="Eckstrom K.M.E."/>
        </authorList>
    </citation>
    <scope>NUCLEOTIDE SEQUENCE</scope>
    <source>
        <strain evidence="4">UVCC 0001</strain>
    </source>
</reference>
<dbReference type="AlphaFoldDB" id="A0AAD9MKQ2"/>
<dbReference type="SUPFAM" id="SSF55257">
    <property type="entry name" value="RBP11-like subunits of RNA polymerase"/>
    <property type="match status" value="1"/>
</dbReference>
<dbReference type="Gene3D" id="3.40.50.1000">
    <property type="entry name" value="HAD superfamily/HAD-like"/>
    <property type="match status" value="1"/>
</dbReference>
<dbReference type="GO" id="GO:0000428">
    <property type="term" value="C:DNA-directed RNA polymerase complex"/>
    <property type="evidence" value="ECO:0007669"/>
    <property type="project" value="UniProtKB-KW"/>
</dbReference>
<comment type="caution">
    <text evidence="4">The sequence shown here is derived from an EMBL/GenBank/DDBJ whole genome shotgun (WGS) entry which is preliminary data.</text>
</comment>
<feature type="domain" description="DNA-directed RNA polymerase RBP11-like dimerisation" evidence="3">
    <location>
        <begin position="6"/>
        <end position="67"/>
    </location>
</feature>
<dbReference type="InterPro" id="IPR036603">
    <property type="entry name" value="RBP11-like"/>
</dbReference>
<dbReference type="GO" id="GO:0046983">
    <property type="term" value="F:protein dimerization activity"/>
    <property type="evidence" value="ECO:0007669"/>
    <property type="project" value="InterPro"/>
</dbReference>
<dbReference type="EMBL" id="JASFZW010000008">
    <property type="protein sequence ID" value="KAK2076773.1"/>
    <property type="molecule type" value="Genomic_DNA"/>
</dbReference>
<evidence type="ECO:0000313" key="5">
    <source>
        <dbReference type="Proteomes" id="UP001255856"/>
    </source>
</evidence>
<keyword evidence="1" id="KW-0240">DNA-directed RNA polymerase</keyword>
<keyword evidence="5" id="KW-1185">Reference proteome</keyword>
<dbReference type="InterPro" id="IPR009025">
    <property type="entry name" value="RBP11-like_dimer"/>
</dbReference>
<dbReference type="NCBIfam" id="TIGR01509">
    <property type="entry name" value="HAD-SF-IA-v3"/>
    <property type="match status" value="1"/>
</dbReference>
<dbReference type="Gene3D" id="1.10.150.450">
    <property type="match status" value="1"/>
</dbReference>
<dbReference type="SUPFAM" id="SSF56784">
    <property type="entry name" value="HAD-like"/>
    <property type="match status" value="1"/>
</dbReference>
<evidence type="ECO:0000259" key="3">
    <source>
        <dbReference type="Pfam" id="PF13656"/>
    </source>
</evidence>
<dbReference type="InterPro" id="IPR006439">
    <property type="entry name" value="HAD-SF_hydro_IA"/>
</dbReference>
<organism evidence="4 5">
    <name type="scientific">Prototheca wickerhamii</name>
    <dbReference type="NCBI Taxonomy" id="3111"/>
    <lineage>
        <taxon>Eukaryota</taxon>
        <taxon>Viridiplantae</taxon>
        <taxon>Chlorophyta</taxon>
        <taxon>core chlorophytes</taxon>
        <taxon>Trebouxiophyceae</taxon>
        <taxon>Chlorellales</taxon>
        <taxon>Chlorellaceae</taxon>
        <taxon>Prototheca</taxon>
    </lineage>
</organism>
<dbReference type="Gene3D" id="3.30.1360.10">
    <property type="entry name" value="RNA polymerase, RBP11-like subunit"/>
    <property type="match status" value="1"/>
</dbReference>
<dbReference type="SFLD" id="SFLDS00003">
    <property type="entry name" value="Haloacid_Dehalogenase"/>
    <property type="match status" value="1"/>
</dbReference>
<dbReference type="PANTHER" id="PTHR12725:SF117">
    <property type="entry name" value="HALOACID DEHALOGENASE-LIKE HYDROLASE"/>
    <property type="match status" value="1"/>
</dbReference>
<dbReference type="NCBIfam" id="TIGR01993">
    <property type="entry name" value="Pyr-5-nucltdase"/>
    <property type="match status" value="1"/>
</dbReference>
<dbReference type="SFLD" id="SFLDG01129">
    <property type="entry name" value="C1.5:_HAD__Beta-PGM__Phosphata"/>
    <property type="match status" value="1"/>
</dbReference>
<sequence length="341" mass="37690">MEEIRHTFGNLVREVMWLHPHVQVSSYTQEHPSSDEVLVRCQTNGIIPAEQAMAESLFLAKEVFTHMEPGQQKAPFPVTGLLFDLDDTLYDVPAMKAQVATNIQRYMVAKLGVYEDDVVELCFRCYMDYGTTLSGLVVRLAAQGHHIDTEDWHAFVHHTLPYEEYLRPDPALRRMLSDIPYPMHIFTNADRKHALHCLELLGVADLFQSVVSFEEVQAAAAARGWARHGRPIVCKPAHQAYELALELTGLDPARTVWFDDSARNIAAGKRAGMHSVLVGRTGVEGTGADCQIESIHDLPRAAPWLFARACACEGAAPCRCGLEAKDAVAGAAREVAVSCAT</sequence>
<dbReference type="GO" id="GO:0006351">
    <property type="term" value="P:DNA-templated transcription"/>
    <property type="evidence" value="ECO:0007669"/>
    <property type="project" value="InterPro"/>
</dbReference>
<dbReference type="Pfam" id="PF13656">
    <property type="entry name" value="RNA_pol_L_2"/>
    <property type="match status" value="1"/>
</dbReference>
<dbReference type="InterPro" id="IPR010237">
    <property type="entry name" value="Pyr-5-nucltdase"/>
</dbReference>
<name>A0AAD9MKQ2_PROWI</name>
<evidence type="ECO:0000256" key="2">
    <source>
        <dbReference type="ARBA" id="ARBA00023163"/>
    </source>
</evidence>
<dbReference type="SFLD" id="SFLDG01132">
    <property type="entry name" value="C1.5.3:_5'-Nucleotidase_Like"/>
    <property type="match status" value="1"/>
</dbReference>
<dbReference type="PANTHER" id="PTHR12725">
    <property type="entry name" value="HALOACID DEHALOGENASE-LIKE HYDROLASE"/>
    <property type="match status" value="1"/>
</dbReference>
<dbReference type="InterPro" id="IPR036412">
    <property type="entry name" value="HAD-like_sf"/>
</dbReference>
<dbReference type="Proteomes" id="UP001255856">
    <property type="component" value="Unassembled WGS sequence"/>
</dbReference>
<proteinExistence type="predicted"/>
<gene>
    <name evidence="4" type="ORF">QBZ16_004999</name>
</gene>
<accession>A0AAD9MKQ2</accession>